<evidence type="ECO:0000313" key="10">
    <source>
        <dbReference type="EMBL" id="THG03057.1"/>
    </source>
</evidence>
<name>A0A4V3WL28_CAMSN</name>
<keyword evidence="4 8" id="KW-1003">Cell membrane</keyword>
<feature type="transmembrane region" description="Helical" evidence="8">
    <location>
        <begin position="13"/>
        <end position="32"/>
    </location>
</feature>
<dbReference type="InterPro" id="IPR006702">
    <property type="entry name" value="CASP_dom"/>
</dbReference>
<keyword evidence="11" id="KW-1185">Reference proteome</keyword>
<evidence type="ECO:0000256" key="7">
    <source>
        <dbReference type="ARBA" id="ARBA00023136"/>
    </source>
</evidence>
<comment type="caution">
    <text evidence="10">The sequence shown here is derived from an EMBL/GenBank/DDBJ whole genome shotgun (WGS) entry which is preliminary data.</text>
</comment>
<proteinExistence type="inferred from homology"/>
<feature type="transmembrane region" description="Helical" evidence="8">
    <location>
        <begin position="143"/>
        <end position="165"/>
    </location>
</feature>
<evidence type="ECO:0000256" key="6">
    <source>
        <dbReference type="ARBA" id="ARBA00022989"/>
    </source>
</evidence>
<comment type="subcellular location">
    <subcellularLocation>
        <location evidence="1 8">Cell membrane</location>
        <topology evidence="1 8">Multi-pass membrane protein</topology>
    </subcellularLocation>
</comment>
<evidence type="ECO:0000256" key="5">
    <source>
        <dbReference type="ARBA" id="ARBA00022692"/>
    </source>
</evidence>
<feature type="domain" description="Casparian strip membrane protein" evidence="9">
    <location>
        <begin position="7"/>
        <end position="153"/>
    </location>
</feature>
<protein>
    <recommendedName>
        <fullName evidence="8">CASP-like protein</fullName>
    </recommendedName>
</protein>
<feature type="transmembrane region" description="Helical" evidence="8">
    <location>
        <begin position="53"/>
        <end position="75"/>
    </location>
</feature>
<keyword evidence="7 8" id="KW-0472">Membrane</keyword>
<evidence type="ECO:0000259" key="9">
    <source>
        <dbReference type="Pfam" id="PF04535"/>
    </source>
</evidence>
<dbReference type="Proteomes" id="UP000306102">
    <property type="component" value="Unassembled WGS sequence"/>
</dbReference>
<dbReference type="GO" id="GO:0005886">
    <property type="term" value="C:plasma membrane"/>
    <property type="evidence" value="ECO:0007669"/>
    <property type="project" value="UniProtKB-SubCell"/>
</dbReference>
<sequence>MANSKKSIANSTLVLRIFTLIILAASVVVMATDNFKLSDGSKTSFKDIIAYRFVITTGVIGFVYTTLQLPFAIYYVCTEKRLDCLPEFDFYGDKIISFLLATGVGAGFAVTHELKRIIQSIFDDYEGLDEQESKTISFLNRGYIATGILFAGFICMAILSILSSINRNERKGFFG</sequence>
<organism evidence="10 11">
    <name type="scientific">Camellia sinensis var. sinensis</name>
    <name type="common">China tea</name>
    <dbReference type="NCBI Taxonomy" id="542762"/>
    <lineage>
        <taxon>Eukaryota</taxon>
        <taxon>Viridiplantae</taxon>
        <taxon>Streptophyta</taxon>
        <taxon>Embryophyta</taxon>
        <taxon>Tracheophyta</taxon>
        <taxon>Spermatophyta</taxon>
        <taxon>Magnoliopsida</taxon>
        <taxon>eudicotyledons</taxon>
        <taxon>Gunneridae</taxon>
        <taxon>Pentapetalae</taxon>
        <taxon>asterids</taxon>
        <taxon>Ericales</taxon>
        <taxon>Theaceae</taxon>
        <taxon>Camellia</taxon>
    </lineage>
</organism>
<keyword evidence="5 8" id="KW-0812">Transmembrane</keyword>
<dbReference type="Pfam" id="PF04535">
    <property type="entry name" value="CASP_dom"/>
    <property type="match status" value="1"/>
</dbReference>
<feature type="transmembrane region" description="Helical" evidence="8">
    <location>
        <begin position="95"/>
        <end position="111"/>
    </location>
</feature>
<keyword evidence="6 8" id="KW-1133">Transmembrane helix</keyword>
<comment type="similarity">
    <text evidence="2 8">Belongs to the Casparian strip membrane proteins (CASP) family.</text>
</comment>
<comment type="subunit">
    <text evidence="3 8">Homodimer and heterodimers.</text>
</comment>
<dbReference type="EMBL" id="SDRB02011061">
    <property type="protein sequence ID" value="THG03057.1"/>
    <property type="molecule type" value="Genomic_DNA"/>
</dbReference>
<dbReference type="PANTHER" id="PTHR33573:SF17">
    <property type="entry name" value="CASP-LIKE PROTEIN 4D1"/>
    <property type="match status" value="1"/>
</dbReference>
<dbReference type="AlphaFoldDB" id="A0A4V3WL28"/>
<evidence type="ECO:0000256" key="8">
    <source>
        <dbReference type="RuleBase" id="RU361233"/>
    </source>
</evidence>
<evidence type="ECO:0000256" key="4">
    <source>
        <dbReference type="ARBA" id="ARBA00022475"/>
    </source>
</evidence>
<evidence type="ECO:0000256" key="2">
    <source>
        <dbReference type="ARBA" id="ARBA00007651"/>
    </source>
</evidence>
<accession>A0A4V3WL28</accession>
<evidence type="ECO:0000256" key="3">
    <source>
        <dbReference type="ARBA" id="ARBA00011489"/>
    </source>
</evidence>
<dbReference type="PANTHER" id="PTHR33573">
    <property type="entry name" value="CASP-LIKE PROTEIN 4A4"/>
    <property type="match status" value="1"/>
</dbReference>
<evidence type="ECO:0000313" key="11">
    <source>
        <dbReference type="Proteomes" id="UP000306102"/>
    </source>
</evidence>
<reference evidence="10 11" key="1">
    <citation type="journal article" date="2018" name="Proc. Natl. Acad. Sci. U.S.A.">
        <title>Draft genome sequence of Camellia sinensis var. sinensis provides insights into the evolution of the tea genome and tea quality.</title>
        <authorList>
            <person name="Wei C."/>
            <person name="Yang H."/>
            <person name="Wang S."/>
            <person name="Zhao J."/>
            <person name="Liu C."/>
            <person name="Gao L."/>
            <person name="Xia E."/>
            <person name="Lu Y."/>
            <person name="Tai Y."/>
            <person name="She G."/>
            <person name="Sun J."/>
            <person name="Cao H."/>
            <person name="Tong W."/>
            <person name="Gao Q."/>
            <person name="Li Y."/>
            <person name="Deng W."/>
            <person name="Jiang X."/>
            <person name="Wang W."/>
            <person name="Chen Q."/>
            <person name="Zhang S."/>
            <person name="Li H."/>
            <person name="Wu J."/>
            <person name="Wang P."/>
            <person name="Li P."/>
            <person name="Shi C."/>
            <person name="Zheng F."/>
            <person name="Jian J."/>
            <person name="Huang B."/>
            <person name="Shan D."/>
            <person name="Shi M."/>
            <person name="Fang C."/>
            <person name="Yue Y."/>
            <person name="Li F."/>
            <person name="Li D."/>
            <person name="Wei S."/>
            <person name="Han B."/>
            <person name="Jiang C."/>
            <person name="Yin Y."/>
            <person name="Xia T."/>
            <person name="Zhang Z."/>
            <person name="Bennetzen J.L."/>
            <person name="Zhao S."/>
            <person name="Wan X."/>
        </authorList>
    </citation>
    <scope>NUCLEOTIDE SEQUENCE [LARGE SCALE GENOMIC DNA]</scope>
    <source>
        <strain evidence="11">cv. Shuchazao</strain>
        <tissue evidence="10">Leaf</tissue>
    </source>
</reference>
<evidence type="ECO:0000256" key="1">
    <source>
        <dbReference type="ARBA" id="ARBA00004651"/>
    </source>
</evidence>
<gene>
    <name evidence="10" type="ORF">TEA_010731</name>
</gene>